<comment type="caution">
    <text evidence="4">The sequence shown here is derived from an EMBL/GenBank/DDBJ whole genome shotgun (WGS) entry which is preliminary data.</text>
</comment>
<dbReference type="InterPro" id="IPR009057">
    <property type="entry name" value="Homeodomain-like_sf"/>
</dbReference>
<feature type="DNA-binding region" description="H-T-H motif" evidence="2">
    <location>
        <begin position="36"/>
        <end position="55"/>
    </location>
</feature>
<dbReference type="Gene3D" id="1.10.357.10">
    <property type="entry name" value="Tetracycline Repressor, domain 2"/>
    <property type="match status" value="1"/>
</dbReference>
<evidence type="ECO:0000256" key="2">
    <source>
        <dbReference type="PROSITE-ProRule" id="PRU00335"/>
    </source>
</evidence>
<protein>
    <submittedName>
        <fullName evidence="4">TetR family transcriptional regulator</fullName>
    </submittedName>
</protein>
<gene>
    <name evidence="4" type="ORF">BJP25_20450</name>
</gene>
<evidence type="ECO:0000313" key="5">
    <source>
        <dbReference type="Proteomes" id="UP000186040"/>
    </source>
</evidence>
<keyword evidence="5" id="KW-1185">Reference proteome</keyword>
<evidence type="ECO:0000313" key="4">
    <source>
        <dbReference type="EMBL" id="OLR92453.1"/>
    </source>
</evidence>
<keyword evidence="1 2" id="KW-0238">DNA-binding</keyword>
<dbReference type="InterPro" id="IPR001647">
    <property type="entry name" value="HTH_TetR"/>
</dbReference>
<accession>A0A1Q9LKC6</accession>
<dbReference type="Proteomes" id="UP000186040">
    <property type="component" value="Unassembled WGS sequence"/>
</dbReference>
<proteinExistence type="predicted"/>
<name>A0A1Q9LKC6_9PSEU</name>
<dbReference type="STRING" id="1193682.BJP25_20450"/>
<reference evidence="4 5" key="1">
    <citation type="submission" date="2016-10" db="EMBL/GenBank/DDBJ databases">
        <title>The Draft Genome Sequence of Actinokineospora bangkokensis 44EHWT reveals the biosynthetic pathway of antifungal compounds Thailandins with unusual extender unit butylmalonyl-CoA.</title>
        <authorList>
            <person name="Greule A."/>
            <person name="Intra B."/>
            <person name="Flemming S."/>
            <person name="Rommel M.G."/>
            <person name="Panbangred W."/>
            <person name="Bechthold A."/>
        </authorList>
    </citation>
    <scope>NUCLEOTIDE SEQUENCE [LARGE SCALE GENOMIC DNA]</scope>
    <source>
        <strain evidence="4 5">44EHW</strain>
    </source>
</reference>
<feature type="domain" description="HTH tetR-type" evidence="3">
    <location>
        <begin position="13"/>
        <end position="73"/>
    </location>
</feature>
<dbReference type="EMBL" id="MKQR01000016">
    <property type="protein sequence ID" value="OLR92453.1"/>
    <property type="molecule type" value="Genomic_DNA"/>
</dbReference>
<evidence type="ECO:0000256" key="1">
    <source>
        <dbReference type="ARBA" id="ARBA00023125"/>
    </source>
</evidence>
<dbReference type="GO" id="GO:0003677">
    <property type="term" value="F:DNA binding"/>
    <property type="evidence" value="ECO:0007669"/>
    <property type="project" value="UniProtKB-UniRule"/>
</dbReference>
<dbReference type="PROSITE" id="PS50977">
    <property type="entry name" value="HTH_TETR_2"/>
    <property type="match status" value="1"/>
</dbReference>
<sequence length="192" mass="20240">MAAMGSTLADRRAARRAALLAAGVAILGDPTRPGVSVRAVCRATGLTERYFYESFTDRDEFVRAVYDHVGQRAHEALVTATAGAHQADLPRAAVEAFVDLVVDEPAVGRVLLLAPAAEPVLSARGQQLVPAFVTLVHDHLATADPDERQMTALGVVGALTALFAAHLDGTLAVSRERLVEHCTALVASADRP</sequence>
<dbReference type="AlphaFoldDB" id="A0A1Q9LKC6"/>
<evidence type="ECO:0000259" key="3">
    <source>
        <dbReference type="PROSITE" id="PS50977"/>
    </source>
</evidence>
<organism evidence="4 5">
    <name type="scientific">Actinokineospora bangkokensis</name>
    <dbReference type="NCBI Taxonomy" id="1193682"/>
    <lineage>
        <taxon>Bacteria</taxon>
        <taxon>Bacillati</taxon>
        <taxon>Actinomycetota</taxon>
        <taxon>Actinomycetes</taxon>
        <taxon>Pseudonocardiales</taxon>
        <taxon>Pseudonocardiaceae</taxon>
        <taxon>Actinokineospora</taxon>
    </lineage>
</organism>
<dbReference type="SUPFAM" id="SSF46689">
    <property type="entry name" value="Homeodomain-like"/>
    <property type="match status" value="1"/>
</dbReference>